<dbReference type="InterPro" id="IPR014776">
    <property type="entry name" value="4pyrrole_Mease_sub2"/>
</dbReference>
<accession>A0A2H1FH98</accession>
<dbReference type="Gene3D" id="3.30.950.10">
    <property type="entry name" value="Methyltransferase, Cobalt-precorrin-4 Transmethylase, Domain 2"/>
    <property type="match status" value="1"/>
</dbReference>
<comment type="pathway">
    <text evidence="1">Cofactor biosynthesis; adenosylcobalamin biosynthesis.</text>
</comment>
<dbReference type="InterPro" id="IPR000878">
    <property type="entry name" value="4pyrrol_Mease"/>
</dbReference>
<dbReference type="RefSeq" id="WP_157927981.1">
    <property type="nucleotide sequence ID" value="NZ_LT841358.1"/>
</dbReference>
<evidence type="ECO:0000256" key="2">
    <source>
        <dbReference type="ARBA" id="ARBA00005879"/>
    </source>
</evidence>
<dbReference type="NCBIfam" id="TIGR01467">
    <property type="entry name" value="cobI_cbiL"/>
    <property type="match status" value="1"/>
</dbReference>
<dbReference type="SUPFAM" id="SSF53790">
    <property type="entry name" value="Tetrapyrrole methylase"/>
    <property type="match status" value="1"/>
</dbReference>
<dbReference type="InterPro" id="IPR006364">
    <property type="entry name" value="CobI/CbiL/CobIJ_dom"/>
</dbReference>
<keyword evidence="6" id="KW-0949">S-adenosyl-L-methionine</keyword>
<dbReference type="CDD" id="cd11645">
    <property type="entry name" value="Precorrin_2_C20_MT"/>
    <property type="match status" value="1"/>
</dbReference>
<dbReference type="GO" id="GO:0032259">
    <property type="term" value="P:methylation"/>
    <property type="evidence" value="ECO:0007669"/>
    <property type="project" value="UniProtKB-KW"/>
</dbReference>
<keyword evidence="4 9" id="KW-0489">Methyltransferase</keyword>
<evidence type="ECO:0000256" key="7">
    <source>
        <dbReference type="PIRNR" id="PIRNR036427"/>
    </source>
</evidence>
<feature type="domain" description="Tetrapyrrole methylase" evidence="8">
    <location>
        <begin position="4"/>
        <end position="222"/>
    </location>
</feature>
<evidence type="ECO:0000256" key="1">
    <source>
        <dbReference type="ARBA" id="ARBA00004953"/>
    </source>
</evidence>
<dbReference type="PANTHER" id="PTHR43467">
    <property type="entry name" value="COBALT-PRECORRIN-2 C(20)-METHYLTRANSFERASE"/>
    <property type="match status" value="1"/>
</dbReference>
<proteinExistence type="inferred from homology"/>
<evidence type="ECO:0000256" key="5">
    <source>
        <dbReference type="ARBA" id="ARBA00022679"/>
    </source>
</evidence>
<dbReference type="InterPro" id="IPR035996">
    <property type="entry name" value="4pyrrol_Methylase_sf"/>
</dbReference>
<organism evidence="9 10">
    <name type="scientific">Candidatus Nitrosotalea okcheonensis</name>
    <dbReference type="NCBI Taxonomy" id="1903276"/>
    <lineage>
        <taxon>Archaea</taxon>
        <taxon>Nitrososphaerota</taxon>
        <taxon>Nitrososphaeria</taxon>
        <taxon>Nitrosotaleales</taxon>
        <taxon>Nitrosotaleaceae</taxon>
        <taxon>Nitrosotalea</taxon>
    </lineage>
</organism>
<dbReference type="Gene3D" id="3.40.1010.10">
    <property type="entry name" value="Cobalt-precorrin-4 Transmethylase, Domain 1"/>
    <property type="match status" value="1"/>
</dbReference>
<evidence type="ECO:0000313" key="9">
    <source>
        <dbReference type="EMBL" id="SMH72146.1"/>
    </source>
</evidence>
<evidence type="ECO:0000256" key="3">
    <source>
        <dbReference type="ARBA" id="ARBA00022573"/>
    </source>
</evidence>
<evidence type="ECO:0000313" key="10">
    <source>
        <dbReference type="Proteomes" id="UP000230607"/>
    </source>
</evidence>
<evidence type="ECO:0000256" key="6">
    <source>
        <dbReference type="ARBA" id="ARBA00022691"/>
    </source>
</evidence>
<dbReference type="PANTHER" id="PTHR43467:SF2">
    <property type="entry name" value="COBALT-PRECORRIN-2 C(20)-METHYLTRANSFERASE"/>
    <property type="match status" value="1"/>
</dbReference>
<protein>
    <submittedName>
        <fullName evidence="9">Precorrin-2 C20-methyltransferase</fullName>
    </submittedName>
</protein>
<dbReference type="InterPro" id="IPR012382">
    <property type="entry name" value="CobI/CbiL"/>
</dbReference>
<dbReference type="UniPathway" id="UPA00148"/>
<gene>
    <name evidence="9" type="ORF">NCS_11958</name>
</gene>
<dbReference type="InterPro" id="IPR014777">
    <property type="entry name" value="4pyrrole_Mease_sub1"/>
</dbReference>
<keyword evidence="3" id="KW-0169">Cobalamin biosynthesis</keyword>
<name>A0A2H1FH98_9ARCH</name>
<comment type="similarity">
    <text evidence="2 7">Belongs to the precorrin methyltransferase family.</text>
</comment>
<dbReference type="OrthoDB" id="23546at2157"/>
<dbReference type="EMBL" id="LT841358">
    <property type="protein sequence ID" value="SMH72146.1"/>
    <property type="molecule type" value="Genomic_DNA"/>
</dbReference>
<evidence type="ECO:0000256" key="4">
    <source>
        <dbReference type="ARBA" id="ARBA00022603"/>
    </source>
</evidence>
<sequence>MFDLVCVGCGPGDPDLLTVKAVKAIQNAEVIVCPTSKEGKPSIVYSIIESLVDKSKKPEVVNLVFPMVKEKDTLENSWLQNAQVIAEKVLSGKKVIYLTVGDPYLYSTWIYIDRELHGKYPEIKISVIPGIVSMFTFASKVGISLAEGAETMAVIPSCYDLSRVKETAKNCDTMIFLKDGRYFDQVITLLKEAGFPDSSIFAIGQDIGTDQEIVKKLTLGQVTKDTMTTKYFSIMVVKRAGSVDSSLTK</sequence>
<dbReference type="Proteomes" id="UP000230607">
    <property type="component" value="Chromosome 1"/>
</dbReference>
<evidence type="ECO:0000259" key="8">
    <source>
        <dbReference type="Pfam" id="PF00590"/>
    </source>
</evidence>
<keyword evidence="10" id="KW-1185">Reference proteome</keyword>
<dbReference type="PIRSF" id="PIRSF036427">
    <property type="entry name" value="Precrrn-2_mtase"/>
    <property type="match status" value="1"/>
</dbReference>
<dbReference type="GO" id="GO:0030788">
    <property type="term" value="F:precorrin-2 C20-methyltransferase activity"/>
    <property type="evidence" value="ECO:0007669"/>
    <property type="project" value="InterPro"/>
</dbReference>
<keyword evidence="5 9" id="KW-0808">Transferase</keyword>
<reference evidence="10" key="1">
    <citation type="submission" date="2017-03" db="EMBL/GenBank/DDBJ databases">
        <authorList>
            <person name="Herbold C."/>
        </authorList>
    </citation>
    <scope>NUCLEOTIDE SEQUENCE [LARGE SCALE GENOMIC DNA]</scope>
</reference>
<dbReference type="GO" id="GO:0009236">
    <property type="term" value="P:cobalamin biosynthetic process"/>
    <property type="evidence" value="ECO:0007669"/>
    <property type="project" value="UniProtKB-UniRule"/>
</dbReference>
<dbReference type="Pfam" id="PF00590">
    <property type="entry name" value="TP_methylase"/>
    <property type="match status" value="1"/>
</dbReference>
<dbReference type="AlphaFoldDB" id="A0A2H1FH98"/>